<dbReference type="AlphaFoldDB" id="A0A4U6V0E0"/>
<keyword evidence="3" id="KW-1185">Reference proteome</keyword>
<organism evidence="2 3">
    <name type="scientific">Setaria viridis</name>
    <name type="common">Green bristlegrass</name>
    <name type="synonym">Setaria italica subsp. viridis</name>
    <dbReference type="NCBI Taxonomy" id="4556"/>
    <lineage>
        <taxon>Eukaryota</taxon>
        <taxon>Viridiplantae</taxon>
        <taxon>Streptophyta</taxon>
        <taxon>Embryophyta</taxon>
        <taxon>Tracheophyta</taxon>
        <taxon>Spermatophyta</taxon>
        <taxon>Magnoliopsida</taxon>
        <taxon>Liliopsida</taxon>
        <taxon>Poales</taxon>
        <taxon>Poaceae</taxon>
        <taxon>PACMAD clade</taxon>
        <taxon>Panicoideae</taxon>
        <taxon>Panicodae</taxon>
        <taxon>Paniceae</taxon>
        <taxon>Cenchrinae</taxon>
        <taxon>Setaria</taxon>
    </lineage>
</organism>
<evidence type="ECO:0000313" key="3">
    <source>
        <dbReference type="Proteomes" id="UP000298652"/>
    </source>
</evidence>
<reference evidence="2" key="1">
    <citation type="submission" date="2019-03" db="EMBL/GenBank/DDBJ databases">
        <title>WGS assembly of Setaria viridis.</title>
        <authorList>
            <person name="Huang P."/>
            <person name="Jenkins J."/>
            <person name="Grimwood J."/>
            <person name="Barry K."/>
            <person name="Healey A."/>
            <person name="Mamidi S."/>
            <person name="Sreedasyam A."/>
            <person name="Shu S."/>
            <person name="Feldman M."/>
            <person name="Wu J."/>
            <person name="Yu Y."/>
            <person name="Chen C."/>
            <person name="Johnson J."/>
            <person name="Rokhsar D."/>
            <person name="Baxter I."/>
            <person name="Schmutz J."/>
            <person name="Brutnell T."/>
            <person name="Kellogg E."/>
        </authorList>
    </citation>
    <scope>NUCLEOTIDE SEQUENCE [LARGE SCALE GENOMIC DNA]</scope>
</reference>
<dbReference type="Proteomes" id="UP000298652">
    <property type="component" value="Chromosome 4"/>
</dbReference>
<accession>A0A4U6V0E0</accession>
<sequence length="98" mass="10230">MTCSEPLTSTTPGRLSRVPVPRRDAGRTPPPASASARPRVRHPDGLDARSASVDPSARPPPPTQTPGRRILAGLNVGSPTSWLRYSAATTAARLPQAG</sequence>
<feature type="region of interest" description="Disordered" evidence="1">
    <location>
        <begin position="1"/>
        <end position="74"/>
    </location>
</feature>
<gene>
    <name evidence="2" type="ORF">SEVIR_4G063103v2</name>
</gene>
<evidence type="ECO:0000313" key="2">
    <source>
        <dbReference type="EMBL" id="TKW20099.1"/>
    </source>
</evidence>
<dbReference type="Gramene" id="TKW20099">
    <property type="protein sequence ID" value="TKW20099"/>
    <property type="gene ID" value="SEVIR_4G063103v2"/>
</dbReference>
<protein>
    <submittedName>
        <fullName evidence="2">Uncharacterized protein</fullName>
    </submittedName>
</protein>
<proteinExistence type="predicted"/>
<evidence type="ECO:0000256" key="1">
    <source>
        <dbReference type="SAM" id="MobiDB-lite"/>
    </source>
</evidence>
<dbReference type="EMBL" id="CM016555">
    <property type="protein sequence ID" value="TKW20099.1"/>
    <property type="molecule type" value="Genomic_DNA"/>
</dbReference>
<name>A0A4U6V0E0_SETVI</name>
<feature type="compositionally biased region" description="Polar residues" evidence="1">
    <location>
        <begin position="1"/>
        <end position="13"/>
    </location>
</feature>